<keyword evidence="4" id="KW-0720">Serine protease</keyword>
<comment type="similarity">
    <text evidence="1">Belongs to the peptidase S51 family.</text>
</comment>
<evidence type="ECO:0000256" key="4">
    <source>
        <dbReference type="ARBA" id="ARBA00022825"/>
    </source>
</evidence>
<evidence type="ECO:0000256" key="1">
    <source>
        <dbReference type="ARBA" id="ARBA00006534"/>
    </source>
</evidence>
<dbReference type="PANTHER" id="PTHR36175">
    <property type="entry name" value="CYANOPHYCINASE"/>
    <property type="match status" value="1"/>
</dbReference>
<feature type="chain" id="PRO_5046088505" evidence="5">
    <location>
        <begin position="39"/>
        <end position="571"/>
    </location>
</feature>
<dbReference type="EMBL" id="JBIUVY010000007">
    <property type="protein sequence ID" value="MFJ2286143.1"/>
    <property type="molecule type" value="Genomic_DNA"/>
</dbReference>
<proteinExistence type="inferred from homology"/>
<evidence type="ECO:0000256" key="2">
    <source>
        <dbReference type="ARBA" id="ARBA00022670"/>
    </source>
</evidence>
<evidence type="ECO:0000313" key="7">
    <source>
        <dbReference type="Proteomes" id="UP001617296"/>
    </source>
</evidence>
<accession>A0ABW8DFY4</accession>
<keyword evidence="5" id="KW-0732">Signal</keyword>
<evidence type="ECO:0000313" key="6">
    <source>
        <dbReference type="EMBL" id="MFJ2286143.1"/>
    </source>
</evidence>
<dbReference type="PANTHER" id="PTHR36175:SF1">
    <property type="entry name" value="CYANOPHYCINASE"/>
    <property type="match status" value="1"/>
</dbReference>
<dbReference type="Gene3D" id="3.40.50.880">
    <property type="match status" value="1"/>
</dbReference>
<evidence type="ECO:0000256" key="3">
    <source>
        <dbReference type="ARBA" id="ARBA00022801"/>
    </source>
</evidence>
<comment type="caution">
    <text evidence="6">The sequence shown here is derived from an EMBL/GenBank/DDBJ whole genome shotgun (WGS) entry which is preliminary data.</text>
</comment>
<dbReference type="GO" id="GO:0008241">
    <property type="term" value="F:peptidyl-dipeptidase activity"/>
    <property type="evidence" value="ECO:0007669"/>
    <property type="project" value="UniProtKB-EC"/>
</dbReference>
<reference evidence="6 7" key="1">
    <citation type="submission" date="2024-10" db="EMBL/GenBank/DDBJ databases">
        <title>The Natural Products Discovery Center: Release of the First 8490 Sequenced Strains for Exploring Actinobacteria Biosynthetic Diversity.</title>
        <authorList>
            <person name="Kalkreuter E."/>
            <person name="Kautsar S.A."/>
            <person name="Yang D."/>
            <person name="Bader C.D."/>
            <person name="Teijaro C.N."/>
            <person name="Fluegel L."/>
            <person name="Davis C.M."/>
            <person name="Simpson J.R."/>
            <person name="Lauterbach L."/>
            <person name="Steele A.D."/>
            <person name="Gui C."/>
            <person name="Meng S."/>
            <person name="Li G."/>
            <person name="Viehrig K."/>
            <person name="Ye F."/>
            <person name="Su P."/>
            <person name="Kiefer A.F."/>
            <person name="Nichols A."/>
            <person name="Cepeda A.J."/>
            <person name="Yan W."/>
            <person name="Fan B."/>
            <person name="Jiang Y."/>
            <person name="Adhikari A."/>
            <person name="Zheng C.-J."/>
            <person name="Schuster L."/>
            <person name="Cowan T.M."/>
            <person name="Smanski M.J."/>
            <person name="Chevrette M.G."/>
            <person name="De Carvalho L.P.S."/>
            <person name="Shen B."/>
        </authorList>
    </citation>
    <scope>NUCLEOTIDE SEQUENCE [LARGE SCALE GENOMIC DNA]</scope>
    <source>
        <strain evidence="6 7">NPDC087689</strain>
    </source>
</reference>
<keyword evidence="6" id="KW-0121">Carboxypeptidase</keyword>
<organism evidence="6 7">
    <name type="scientific">Pseudomonas iridis</name>
    <dbReference type="NCBI Taxonomy" id="2710587"/>
    <lineage>
        <taxon>Bacteria</taxon>
        <taxon>Pseudomonadati</taxon>
        <taxon>Pseudomonadota</taxon>
        <taxon>Gammaproteobacteria</taxon>
        <taxon>Pseudomonadales</taxon>
        <taxon>Pseudomonadaceae</taxon>
        <taxon>Pseudomonas</taxon>
    </lineage>
</organism>
<sequence length="571" mass="60579">MKPFMFSPQKEQMRMSKVRKGRVLVALAIASSATSVLADGHLLAVGGMLRASNLPVYHKFVDLAGGSDAAKIVIFPTASGSLGSSKRFQAELVALGVPASHVTIASIDSKNYAQTMNDPEAVRPITEASAVWFVGGDQARIANALFNADGSDSLAMQAVRKVYEQGGVIGGTSAGASILGAQMPTAYGVVMDTLDFGVAKSAGQRGAALLKGSGLFKGGIIDQHLDQLEETSTGRTARMASYLVDNPRSKGFGLDTNTAMWVKPDGQIVVIGEGYLTVMDASHATKRFGVYGTELHNVQLAMLGNGDHYNLSTNAVLPAEGKEVIKPGDEYLVGNQLITDLSAVAAMRRAVLYGLADNTATHQSGLMTRYNPANGYHYGYRFDFTKAAGFVAHSKTYDSLTNYTAQGVNLDVTPVDARLRPAQKNVPADIPANQTSDAVRAVVFRGLMTCNEANAFEPARAITRGELANTLQMTLAGEVKVDKRVGFTDLSADSPLFDQAQIVVSNGWMKSGPAFEASKPVTRAEWSEAAKVLVAQGRITTVVPDTSKASTVRRDEVAELIARAYDLGGKS</sequence>
<dbReference type="EC" id="3.4.15.6" evidence="6"/>
<dbReference type="SUPFAM" id="SSF52317">
    <property type="entry name" value="Class I glutamine amidotransferase-like"/>
    <property type="match status" value="1"/>
</dbReference>
<dbReference type="CDD" id="cd03145">
    <property type="entry name" value="GAT1_cyanophycinase"/>
    <property type="match status" value="1"/>
</dbReference>
<keyword evidence="3 6" id="KW-0378">Hydrolase</keyword>
<gene>
    <name evidence="6" type="ORF">ACIOUF_07210</name>
</gene>
<dbReference type="RefSeq" id="WP_401230930.1">
    <property type="nucleotide sequence ID" value="NZ_JBIUVY010000007.1"/>
</dbReference>
<evidence type="ECO:0000256" key="5">
    <source>
        <dbReference type="SAM" id="SignalP"/>
    </source>
</evidence>
<keyword evidence="2" id="KW-0645">Protease</keyword>
<name>A0ABW8DFY4_9PSED</name>
<dbReference type="InterPro" id="IPR005320">
    <property type="entry name" value="Peptidase_S51"/>
</dbReference>
<dbReference type="InterPro" id="IPR029062">
    <property type="entry name" value="Class_I_gatase-like"/>
</dbReference>
<protein>
    <submittedName>
        <fullName evidence="6">Cyanophycinase</fullName>
        <ecNumber evidence="6">3.4.15.6</ecNumber>
    </submittedName>
</protein>
<dbReference type="GO" id="GO:0004180">
    <property type="term" value="F:carboxypeptidase activity"/>
    <property type="evidence" value="ECO:0007669"/>
    <property type="project" value="UniProtKB-KW"/>
</dbReference>
<dbReference type="Pfam" id="PF03575">
    <property type="entry name" value="Peptidase_S51"/>
    <property type="match status" value="1"/>
</dbReference>
<feature type="signal peptide" evidence="5">
    <location>
        <begin position="1"/>
        <end position="38"/>
    </location>
</feature>
<keyword evidence="7" id="KW-1185">Reference proteome</keyword>
<dbReference type="Proteomes" id="UP001617296">
    <property type="component" value="Unassembled WGS sequence"/>
</dbReference>